<accession>A0A0S1XF43</accession>
<proteinExistence type="predicted"/>
<evidence type="ECO:0000313" key="3">
    <source>
        <dbReference type="Proteomes" id="UP000066042"/>
    </source>
</evidence>
<dbReference type="PATRIC" id="fig|55802.8.peg.2403"/>
<sequence length="832" mass="93796">MKRRGFFLNSVVLLLLIPLLLLLATYEDVSSQVIQAQSVRTQAERTYRVASFLELDFQKALEISGKRAIITIIDYVSVTGDFISPTYMVNNTIRDLILEGTSPSLIGYDPNRVMRGQSLRRWLLNISADLRDQGFNISPSIDEILNSMEITVAPLDSFRVVIKARIPNITIRDVSGRIVYTGAIPSNGGYIYSIVDVQNLEDPIFSAMTGGRYYRSIRACPYSFPELLDKPIKVLEGNGSSTVDHFVEEFSRTVDPDRIYFGDYYPGTGAAAYVLLNNPEQNVTEPIVFNTTLNGRRTSPLEVFNEGDMGVLVFGNVSGAGGTGTATSWCSLLNYRLNLTIQNNVGVNLVDYQIPLLLSTSKGFTSQLLNFIFTNTLNTYGGDPYNTNASIAIYDTNCNPIPFWIEYWDPVSETALIWIRASIPAGGQLKIELYFGNETSPTKGDGDSVFEFFDDFSKSWTNKWVAVSRNQPYSQANGELTINGGNSIFALRTQLALGLYGGFAVRFRMKAEGEYADWDAGIGVEDYDGNVLLFTDDTTNSGDGLAIHRPWWNFESYTIARYPISTYHVYEALLKPYLTYSKDSKFNDVTDSRSNDDWWNRYWVEPLNYLYLVIDSERTWRRATYDFIAIRKYTIDSTLLEDPFNGITFYWSTTSLADLVERKPSSTTTATTTSSARAYDIQPFIDCIMDQRYFGIYNAPSFFERLEGSTINHAAYEALAHQLQDELGVKYGSQYYPIGLVSFMIPDPTYDQKLFDLFNTLRLSIEEGQTSFDYYFLQYYFKGGAKVTGYRMWGVSQGVTSQGDLSSVPFFIDNQTAVAIFGVQGAQDLLQR</sequence>
<gene>
    <name evidence="2" type="ORF">TBCH5v1_2421</name>
</gene>
<feature type="domain" description="DUF2341" evidence="1">
    <location>
        <begin position="390"/>
        <end position="464"/>
    </location>
</feature>
<dbReference type="Pfam" id="PF10102">
    <property type="entry name" value="DUF2341"/>
    <property type="match status" value="1"/>
</dbReference>
<dbReference type="STRING" id="55802.TBCH5v1_2421"/>
<dbReference type="Proteomes" id="UP000066042">
    <property type="component" value="Chromosome"/>
</dbReference>
<dbReference type="EMBL" id="CP013050">
    <property type="protein sequence ID" value="ALM76312.1"/>
    <property type="molecule type" value="Genomic_DNA"/>
</dbReference>
<name>A0A0S1XF43_THEBA</name>
<dbReference type="AlphaFoldDB" id="A0A0S1XF43"/>
<evidence type="ECO:0000259" key="1">
    <source>
        <dbReference type="Pfam" id="PF10102"/>
    </source>
</evidence>
<organism evidence="2 3">
    <name type="scientific">Thermococcus barophilus</name>
    <dbReference type="NCBI Taxonomy" id="55802"/>
    <lineage>
        <taxon>Archaea</taxon>
        <taxon>Methanobacteriati</taxon>
        <taxon>Methanobacteriota</taxon>
        <taxon>Thermococci</taxon>
        <taxon>Thermococcales</taxon>
        <taxon>Thermococcaceae</taxon>
        <taxon>Thermococcus</taxon>
    </lineage>
</organism>
<evidence type="ECO:0000313" key="2">
    <source>
        <dbReference type="EMBL" id="ALM76312.1"/>
    </source>
</evidence>
<protein>
    <recommendedName>
        <fullName evidence="1">DUF2341 domain-containing protein</fullName>
    </recommendedName>
</protein>
<dbReference type="InterPro" id="IPR018765">
    <property type="entry name" value="DUF2341"/>
</dbReference>
<reference evidence="2 3" key="1">
    <citation type="journal article" date="2016" name="Genome Announc.">
        <title>Complete genome sequence of the hyperthermophilic and piezophilic archaeon Thermococcus barophilus Ch5, capable of growth at the expense of hydrogenogenesis from carbon monoxide and formate.</title>
        <authorList>
            <person name="Oger P."/>
            <person name="Sokolova T.G."/>
            <person name="Kozhevnikova D.A."/>
            <person name="Taranov E.A."/>
            <person name="Vannier P."/>
            <person name="Lee H.S."/>
            <person name="Kwon K.K."/>
            <person name="Kang S.G."/>
            <person name="Lee J.H."/>
            <person name="Bonch-Osmolovskaya E.A."/>
            <person name="Lebedinsky A.V."/>
        </authorList>
    </citation>
    <scope>NUCLEOTIDE SEQUENCE [LARGE SCALE GENOMIC DNA]</scope>
    <source>
        <strain evidence="3">Ch5</strain>
    </source>
</reference>